<reference evidence="7" key="1">
    <citation type="journal article" date="2021" name="Open Biol.">
        <title>Shared evolutionary footprints suggest mitochondrial oxidative damage underlies multiple complex I losses in fungi.</title>
        <authorList>
            <person name="Schikora-Tamarit M.A."/>
            <person name="Marcet-Houben M."/>
            <person name="Nosek J."/>
            <person name="Gabaldon T."/>
        </authorList>
    </citation>
    <scope>NUCLEOTIDE SEQUENCE</scope>
    <source>
        <strain evidence="7">CBS2887</strain>
    </source>
</reference>
<dbReference type="CDD" id="cd01994">
    <property type="entry name" value="AANH_PF0828-like"/>
    <property type="match status" value="1"/>
</dbReference>
<dbReference type="SUPFAM" id="SSF55298">
    <property type="entry name" value="YjgF-like"/>
    <property type="match status" value="2"/>
</dbReference>
<dbReference type="FunFam" id="3.40.50.620:FF:000145">
    <property type="entry name" value="ATP-binding domain containing protein"/>
    <property type="match status" value="1"/>
</dbReference>
<proteinExistence type="predicted"/>
<dbReference type="EMBL" id="JAEUBG010002063">
    <property type="protein sequence ID" value="KAH3685257.1"/>
    <property type="molecule type" value="Genomic_DNA"/>
</dbReference>
<organism evidence="7 8">
    <name type="scientific">Wickerhamomyces pijperi</name>
    <name type="common">Yeast</name>
    <name type="synonym">Pichia pijperi</name>
    <dbReference type="NCBI Taxonomy" id="599730"/>
    <lineage>
        <taxon>Eukaryota</taxon>
        <taxon>Fungi</taxon>
        <taxon>Dikarya</taxon>
        <taxon>Ascomycota</taxon>
        <taxon>Saccharomycotina</taxon>
        <taxon>Saccharomycetes</taxon>
        <taxon>Phaffomycetales</taxon>
        <taxon>Wickerhamomycetaceae</taxon>
        <taxon>Wickerhamomyces</taxon>
    </lineage>
</organism>
<gene>
    <name evidence="7" type="ORF">WICPIJ_003731</name>
</gene>
<dbReference type="InterPro" id="IPR014729">
    <property type="entry name" value="Rossmann-like_a/b/a_fold"/>
</dbReference>
<dbReference type="Gene3D" id="3.40.50.620">
    <property type="entry name" value="HUPs"/>
    <property type="match status" value="1"/>
</dbReference>
<dbReference type="SUPFAM" id="SSF52402">
    <property type="entry name" value="Adenine nucleotide alpha hydrolases-like"/>
    <property type="match status" value="1"/>
</dbReference>
<dbReference type="PANTHER" id="PTHR12196:SF2">
    <property type="entry name" value="DIPHTHINE--AMMONIA LIGASE"/>
    <property type="match status" value="1"/>
</dbReference>
<dbReference type="InterPro" id="IPR002761">
    <property type="entry name" value="Diphthami_syn_dom"/>
</dbReference>
<feature type="domain" description="Diphthamide synthase" evidence="6">
    <location>
        <begin position="1"/>
        <end position="223"/>
    </location>
</feature>
<sequence length="656" mass="72731">MKFVALISGGKDSIFNILHCLSNGHELAALANLRPSNKTTQELDSFMFQTIGHDILDYYDQLIPDIPLYRGDIIGKSANQSMDYKPTAEDEIEDLYQLLAQIKQRHPDIEGVSVGAILSSYQRTRVENVCSRLGLTSLAYLWQRDQKELMTEMVGSEMEAIFIKVAAVGLNQRHLGLTLKQGYSELLSLNEKFDLHICGEGGEFETLVIDAPFFKKKLEVVDKVIDVGNDGVCYMYPKVEVVEKETWLELGDKSVGWVECLGRENAGASLLDGPFQEIYETLAESVTEQEQDITSGTIQVTPTTVKQIGNKLYISNLQSETISGSIEEQTKSVFAQLSAHLQSNNLDFSAIQHSTLLLSSMANFATVNSIYATHFTAPIPPSRVCVETSNLPSGKLLQLSVIVILNSSKFKTGLHVQGRSYWAPSNIGPYSQTVMSQLDHVSSLSGQIPLIPSSMLLSQESIKFNSVLSLQHLHNVKVLTGCINQLQTTAFVKSSSSVQTVINTWEEYCDSSETQGQNYKDSLLVVQVSELPRAADVEWGGFSYKEMVDMYADDSDEDQESKETDLSLALHALTLGNGSSIHKANEGTFFVTLWLTEKEFQSFSFSGDCHYTVYTSCSEFKLQHDASSVDFIPVANVWNYQGRNVEFGVLVTGTLM</sequence>
<keyword evidence="8" id="KW-1185">Reference proteome</keyword>
<name>A0A9P8Q910_WICPI</name>
<dbReference type="InterPro" id="IPR006175">
    <property type="entry name" value="YjgF/YER057c/UK114"/>
</dbReference>
<dbReference type="Pfam" id="PF01902">
    <property type="entry name" value="Diphthami_syn_2"/>
    <property type="match status" value="1"/>
</dbReference>
<evidence type="ECO:0000256" key="3">
    <source>
        <dbReference type="ARBA" id="ARBA00029814"/>
    </source>
</evidence>
<evidence type="ECO:0000256" key="1">
    <source>
        <dbReference type="ARBA" id="ARBA00012089"/>
    </source>
</evidence>
<comment type="caution">
    <text evidence="7">The sequence shown here is derived from an EMBL/GenBank/DDBJ whole genome shotgun (WGS) entry which is preliminary data.</text>
</comment>
<dbReference type="GO" id="GO:0017183">
    <property type="term" value="P:protein histidyl modification to diphthamide"/>
    <property type="evidence" value="ECO:0007669"/>
    <property type="project" value="TreeGrafter"/>
</dbReference>
<dbReference type="Proteomes" id="UP000774326">
    <property type="component" value="Unassembled WGS sequence"/>
</dbReference>
<dbReference type="Pfam" id="PF01042">
    <property type="entry name" value="Ribonuc_L-PSP"/>
    <property type="match status" value="1"/>
</dbReference>
<dbReference type="InterPro" id="IPR035959">
    <property type="entry name" value="RutC-like_sf"/>
</dbReference>
<evidence type="ECO:0000256" key="2">
    <source>
        <dbReference type="ARBA" id="ARBA00018426"/>
    </source>
</evidence>
<dbReference type="OrthoDB" id="686384at2759"/>
<dbReference type="NCBIfam" id="TIGR00290">
    <property type="entry name" value="MJ0570_dom"/>
    <property type="match status" value="1"/>
</dbReference>
<evidence type="ECO:0000259" key="6">
    <source>
        <dbReference type="Pfam" id="PF01902"/>
    </source>
</evidence>
<dbReference type="GO" id="GO:0017178">
    <property type="term" value="F:diphthine-ammonia ligase activity"/>
    <property type="evidence" value="ECO:0007669"/>
    <property type="project" value="UniProtKB-EC"/>
</dbReference>
<comment type="catalytic activity">
    <reaction evidence="5">
        <text>diphthine-[translation elongation factor 2] + NH4(+) + ATP = diphthamide-[translation elongation factor 2] + AMP + diphosphate + H(+)</text>
        <dbReference type="Rhea" id="RHEA:19753"/>
        <dbReference type="Rhea" id="RHEA-COMP:10172"/>
        <dbReference type="Rhea" id="RHEA-COMP:10174"/>
        <dbReference type="ChEBI" id="CHEBI:15378"/>
        <dbReference type="ChEBI" id="CHEBI:16692"/>
        <dbReference type="ChEBI" id="CHEBI:28938"/>
        <dbReference type="ChEBI" id="CHEBI:30616"/>
        <dbReference type="ChEBI" id="CHEBI:33019"/>
        <dbReference type="ChEBI" id="CHEBI:82696"/>
        <dbReference type="ChEBI" id="CHEBI:456215"/>
        <dbReference type="EC" id="6.3.1.14"/>
    </reaction>
</comment>
<dbReference type="AlphaFoldDB" id="A0A9P8Q910"/>
<dbReference type="Gene3D" id="3.90.1490.10">
    <property type="entry name" value="putative n-type atp pyrophosphatase, domain 2"/>
    <property type="match status" value="1"/>
</dbReference>
<dbReference type="PANTHER" id="PTHR12196">
    <property type="entry name" value="DOMAIN OF UNKNOWN FUNCTION 71 DUF71 -CONTAINING PROTEIN"/>
    <property type="match status" value="1"/>
</dbReference>
<protein>
    <recommendedName>
        <fullName evidence="2">Diphthine--ammonia ligase</fullName>
        <ecNumber evidence="1">6.3.1.14</ecNumber>
    </recommendedName>
    <alternativeName>
        <fullName evidence="3">Diphthamide synthase</fullName>
    </alternativeName>
    <alternativeName>
        <fullName evidence="4">Diphthamide synthetase</fullName>
    </alternativeName>
</protein>
<evidence type="ECO:0000256" key="5">
    <source>
        <dbReference type="ARBA" id="ARBA00048108"/>
    </source>
</evidence>
<evidence type="ECO:0000256" key="4">
    <source>
        <dbReference type="ARBA" id="ARBA00031552"/>
    </source>
</evidence>
<evidence type="ECO:0000313" key="7">
    <source>
        <dbReference type="EMBL" id="KAH3685257.1"/>
    </source>
</evidence>
<reference evidence="7" key="2">
    <citation type="submission" date="2021-01" db="EMBL/GenBank/DDBJ databases">
        <authorList>
            <person name="Schikora-Tamarit M.A."/>
        </authorList>
    </citation>
    <scope>NUCLEOTIDE SEQUENCE</scope>
    <source>
        <strain evidence="7">CBS2887</strain>
    </source>
</reference>
<dbReference type="CDD" id="cd06155">
    <property type="entry name" value="eu_AANH_C_1"/>
    <property type="match status" value="1"/>
</dbReference>
<dbReference type="InterPro" id="IPR030662">
    <property type="entry name" value="DPH6/MJ0570"/>
</dbReference>
<evidence type="ECO:0000313" key="8">
    <source>
        <dbReference type="Proteomes" id="UP000774326"/>
    </source>
</evidence>
<dbReference type="CDD" id="cd06156">
    <property type="entry name" value="eu_AANH_C_2"/>
    <property type="match status" value="1"/>
</dbReference>
<dbReference type="EC" id="6.3.1.14" evidence="1"/>
<dbReference type="Gene3D" id="3.30.1330.40">
    <property type="entry name" value="RutC-like"/>
    <property type="match status" value="2"/>
</dbReference>
<accession>A0A9P8Q910</accession>